<feature type="domain" description="Outer membrane protein beta-barrel" evidence="1">
    <location>
        <begin position="43"/>
        <end position="218"/>
    </location>
</feature>
<dbReference type="InterPro" id="IPR025665">
    <property type="entry name" value="Beta-barrel_OMP_2"/>
</dbReference>
<dbReference type="RefSeq" id="WP_386103551.1">
    <property type="nucleotide sequence ID" value="NZ_JBHUOZ010000003.1"/>
</dbReference>
<proteinExistence type="predicted"/>
<gene>
    <name evidence="2" type="ORF">ACFS6H_20620</name>
</gene>
<sequence length="246" mass="28039">MLHLHRKKATVLNIVVAILFLFVAQDDLQAQFREPNLPNHDEKPYYFGITLGGNMSSFRTSLHSRFLQDDSVYVAEPNNNGGLSLGLSATLRLANRLETRFNPQLIFMNRSIRYVTKYPEGVENSTNNVKNIESILVSFPLQLKFHSDRIHNFRVYMLGGGKVDFDLASNARARRADDLVKLQKLDYGAELGIGFNFYFPTFILSPEIKVSQGLRNIHSRDANLKYSSVIDNIQSRMIVFTLHIEG</sequence>
<reference evidence="3" key="1">
    <citation type="journal article" date="2019" name="Int. J. Syst. Evol. Microbiol.">
        <title>The Global Catalogue of Microorganisms (GCM) 10K type strain sequencing project: providing services to taxonomists for standard genome sequencing and annotation.</title>
        <authorList>
            <consortium name="The Broad Institute Genomics Platform"/>
            <consortium name="The Broad Institute Genome Sequencing Center for Infectious Disease"/>
            <person name="Wu L."/>
            <person name="Ma J."/>
        </authorList>
    </citation>
    <scope>NUCLEOTIDE SEQUENCE [LARGE SCALE GENOMIC DNA]</scope>
    <source>
        <strain evidence="3">KCTC 23299</strain>
    </source>
</reference>
<evidence type="ECO:0000313" key="2">
    <source>
        <dbReference type="EMBL" id="MFD2922136.1"/>
    </source>
</evidence>
<organism evidence="2 3">
    <name type="scientific">Terrimonas rubra</name>
    <dbReference type="NCBI Taxonomy" id="1035890"/>
    <lineage>
        <taxon>Bacteria</taxon>
        <taxon>Pseudomonadati</taxon>
        <taxon>Bacteroidota</taxon>
        <taxon>Chitinophagia</taxon>
        <taxon>Chitinophagales</taxon>
        <taxon>Chitinophagaceae</taxon>
        <taxon>Terrimonas</taxon>
    </lineage>
</organism>
<evidence type="ECO:0000313" key="3">
    <source>
        <dbReference type="Proteomes" id="UP001597511"/>
    </source>
</evidence>
<evidence type="ECO:0000259" key="1">
    <source>
        <dbReference type="Pfam" id="PF13568"/>
    </source>
</evidence>
<dbReference type="Proteomes" id="UP001597511">
    <property type="component" value="Unassembled WGS sequence"/>
</dbReference>
<accession>A0ABW6ABN8</accession>
<comment type="caution">
    <text evidence="2">The sequence shown here is derived from an EMBL/GenBank/DDBJ whole genome shotgun (WGS) entry which is preliminary data.</text>
</comment>
<protein>
    <submittedName>
        <fullName evidence="2">Porin family protein</fullName>
    </submittedName>
</protein>
<name>A0ABW6ABN8_9BACT</name>
<dbReference type="EMBL" id="JBHUOZ010000003">
    <property type="protein sequence ID" value="MFD2922136.1"/>
    <property type="molecule type" value="Genomic_DNA"/>
</dbReference>
<dbReference type="Pfam" id="PF13568">
    <property type="entry name" value="OMP_b-brl_2"/>
    <property type="match status" value="1"/>
</dbReference>
<keyword evidence="3" id="KW-1185">Reference proteome</keyword>